<dbReference type="PANTHER" id="PTHR23150:SF19">
    <property type="entry name" value="FORMYLGLYCINE-GENERATING ENZYME"/>
    <property type="match status" value="1"/>
</dbReference>
<dbReference type="PANTHER" id="PTHR23150">
    <property type="entry name" value="SULFATASE MODIFYING FACTOR 1, 2"/>
    <property type="match status" value="1"/>
</dbReference>
<feature type="domain" description="Sulfatase-modifying factor enzyme-like" evidence="1">
    <location>
        <begin position="74"/>
        <end position="342"/>
    </location>
</feature>
<gene>
    <name evidence="2" type="ORF">MED297_18383</name>
</gene>
<evidence type="ECO:0000313" key="2">
    <source>
        <dbReference type="EMBL" id="EAR09283.1"/>
    </source>
</evidence>
<dbReference type="InterPro" id="IPR051043">
    <property type="entry name" value="Sulfatase_Mod_Factor_Kinase"/>
</dbReference>
<proteinExistence type="predicted"/>
<comment type="caution">
    <text evidence="2">The sequence shown here is derived from an EMBL/GenBank/DDBJ whole genome shotgun (WGS) entry which is preliminary data.</text>
</comment>
<dbReference type="STRING" id="314283.MED297_18383"/>
<accession>A4BEU8</accession>
<dbReference type="AlphaFoldDB" id="A4BEU8"/>
<dbReference type="Pfam" id="PF03781">
    <property type="entry name" value="FGE-sulfatase"/>
    <property type="match status" value="1"/>
</dbReference>
<protein>
    <recommendedName>
        <fullName evidence="1">Sulfatase-modifying factor enzyme-like domain-containing protein</fullName>
    </recommendedName>
</protein>
<dbReference type="InterPro" id="IPR042095">
    <property type="entry name" value="SUMF_sf"/>
</dbReference>
<sequence length="349" mass="39825">MQTMPFSKTKLLFIISSLLLCACQEPTEREQAEKLARKQGDDRQLMLIEEVHKILDAPAPTQDQIDTLVKNALSNMVRIEGGEFTMGVNPERMGGDWDGWKPVDGRRQSASIHESAFFEHPVRLSTYYISKFETTYAEFDAFKKATGRDIRFEEDLIGSRYKGYSGYVHDCCRAPNKPAAADWYEAKDYCEWLGEQSGLPITLPTEAQWEYAARERGKWLMFATKWGGVGSLTNRTSKATTEVDALSHSMNDLGLYFMSGNLSEWVLDWYDPDYYQKSPLQDPVNEVPVQAYIRHGVYEHAKVHRGGHQFLDNSLGDSRNVFNRFYAEPERYSFGSVGIRCAINSEKAL</sequence>
<evidence type="ECO:0000259" key="1">
    <source>
        <dbReference type="Pfam" id="PF03781"/>
    </source>
</evidence>
<organism evidence="2 3">
    <name type="scientific">Reinekea blandensis MED297</name>
    <dbReference type="NCBI Taxonomy" id="314283"/>
    <lineage>
        <taxon>Bacteria</taxon>
        <taxon>Pseudomonadati</taxon>
        <taxon>Pseudomonadota</taxon>
        <taxon>Gammaproteobacteria</taxon>
        <taxon>Oceanospirillales</taxon>
        <taxon>Saccharospirillaceae</taxon>
        <taxon>Reinekea</taxon>
    </lineage>
</organism>
<dbReference type="Proteomes" id="UP000005953">
    <property type="component" value="Unassembled WGS sequence"/>
</dbReference>
<name>A4BEU8_9GAMM</name>
<evidence type="ECO:0000313" key="3">
    <source>
        <dbReference type="Proteomes" id="UP000005953"/>
    </source>
</evidence>
<keyword evidence="3" id="KW-1185">Reference proteome</keyword>
<reference evidence="2 3" key="1">
    <citation type="submission" date="2006-02" db="EMBL/GenBank/DDBJ databases">
        <authorList>
            <person name="Pinhassi J."/>
            <person name="Pedros-Alio C."/>
            <person name="Ferriera S."/>
            <person name="Johnson J."/>
            <person name="Kravitz S."/>
            <person name="Halpern A."/>
            <person name="Remington K."/>
            <person name="Beeson K."/>
            <person name="Tran B."/>
            <person name="Rogers Y.-H."/>
            <person name="Friedman R."/>
            <person name="Venter J.C."/>
        </authorList>
    </citation>
    <scope>NUCLEOTIDE SEQUENCE [LARGE SCALE GENOMIC DNA]</scope>
    <source>
        <strain evidence="2 3">MED297</strain>
    </source>
</reference>
<dbReference type="Gene3D" id="3.90.1580.10">
    <property type="entry name" value="paralog of FGE (formylglycine-generating enzyme)"/>
    <property type="match status" value="1"/>
</dbReference>
<dbReference type="EMBL" id="AAOE01000011">
    <property type="protein sequence ID" value="EAR09283.1"/>
    <property type="molecule type" value="Genomic_DNA"/>
</dbReference>
<dbReference type="InterPro" id="IPR016187">
    <property type="entry name" value="CTDL_fold"/>
</dbReference>
<dbReference type="InterPro" id="IPR005532">
    <property type="entry name" value="SUMF_dom"/>
</dbReference>
<dbReference type="HOGENOM" id="CLU_012431_8_0_6"/>
<dbReference type="SUPFAM" id="SSF56436">
    <property type="entry name" value="C-type lectin-like"/>
    <property type="match status" value="1"/>
</dbReference>
<dbReference type="GO" id="GO:0120147">
    <property type="term" value="F:formylglycine-generating oxidase activity"/>
    <property type="evidence" value="ECO:0007669"/>
    <property type="project" value="TreeGrafter"/>
</dbReference>